<dbReference type="AlphaFoldDB" id="A0AAE0CCI2"/>
<protein>
    <submittedName>
        <fullName evidence="2">Uncharacterized protein</fullName>
    </submittedName>
</protein>
<name>A0AAE0CCI2_9CHLO</name>
<evidence type="ECO:0000256" key="1">
    <source>
        <dbReference type="SAM" id="MobiDB-lite"/>
    </source>
</evidence>
<evidence type="ECO:0000313" key="2">
    <source>
        <dbReference type="EMBL" id="KAK3251400.1"/>
    </source>
</evidence>
<feature type="region of interest" description="Disordered" evidence="1">
    <location>
        <begin position="1"/>
        <end position="25"/>
    </location>
</feature>
<evidence type="ECO:0000313" key="3">
    <source>
        <dbReference type="Proteomes" id="UP001190700"/>
    </source>
</evidence>
<dbReference type="EMBL" id="LGRX02026059">
    <property type="protein sequence ID" value="KAK3251400.1"/>
    <property type="molecule type" value="Genomic_DNA"/>
</dbReference>
<organism evidence="2 3">
    <name type="scientific">Cymbomonas tetramitiformis</name>
    <dbReference type="NCBI Taxonomy" id="36881"/>
    <lineage>
        <taxon>Eukaryota</taxon>
        <taxon>Viridiplantae</taxon>
        <taxon>Chlorophyta</taxon>
        <taxon>Pyramimonadophyceae</taxon>
        <taxon>Pyramimonadales</taxon>
        <taxon>Pyramimonadaceae</taxon>
        <taxon>Cymbomonas</taxon>
    </lineage>
</organism>
<keyword evidence="3" id="KW-1185">Reference proteome</keyword>
<gene>
    <name evidence="2" type="ORF">CYMTET_39265</name>
</gene>
<reference evidence="2 3" key="1">
    <citation type="journal article" date="2015" name="Genome Biol. Evol.">
        <title>Comparative Genomics of a Bacterivorous Green Alga Reveals Evolutionary Causalities and Consequences of Phago-Mixotrophic Mode of Nutrition.</title>
        <authorList>
            <person name="Burns J.A."/>
            <person name="Paasch A."/>
            <person name="Narechania A."/>
            <person name="Kim E."/>
        </authorList>
    </citation>
    <scope>NUCLEOTIDE SEQUENCE [LARGE SCALE GENOMIC DNA]</scope>
    <source>
        <strain evidence="2 3">PLY_AMNH</strain>
    </source>
</reference>
<accession>A0AAE0CCI2</accession>
<feature type="compositionally biased region" description="Polar residues" evidence="1">
    <location>
        <begin position="8"/>
        <end position="18"/>
    </location>
</feature>
<dbReference type="Proteomes" id="UP001190700">
    <property type="component" value="Unassembled WGS sequence"/>
</dbReference>
<sequence length="320" mass="36420">MGLRISKLNDTSEANAKSSHTEDLSQKFRQPLNSPIVYGRVSQRDQSTRYKVAFQQGILSDELLQYLSSDKHGVFQTAESKLESKKFCFKKCIDHPEIPGHRYYEGYWHASNKTGAVLESYNPRTGALFEKPAAPIALRAFVEAFRRSNAGWISKVIQESCLHQFVNENDVFSDLAVQFHCGDEVPEQSMAWHNDWLNSLLHMSISLGGNRTLYSKLALDEKEDVLQHAFEQGPGSIYISSPFAFEHAVRYERVRNWSDRIIAIQCRFLFPIPVIEAIQNAYDTDRFRELTQHIATCLSTANVVIPSIQEVEEVAKSLSV</sequence>
<proteinExistence type="predicted"/>
<comment type="caution">
    <text evidence="2">The sequence shown here is derived from an EMBL/GenBank/DDBJ whole genome shotgun (WGS) entry which is preliminary data.</text>
</comment>